<dbReference type="InterPro" id="IPR016187">
    <property type="entry name" value="CTDL_fold"/>
</dbReference>
<protein>
    <submittedName>
        <fullName evidence="9">Uncharacterized protein</fullName>
    </submittedName>
</protein>
<evidence type="ECO:0000256" key="4">
    <source>
        <dbReference type="ARBA" id="ARBA00023157"/>
    </source>
</evidence>
<keyword evidence="4 6" id="KW-1015">Disulfide bond</keyword>
<dbReference type="Proteomes" id="UP000007110">
    <property type="component" value="Unassembled WGS sequence"/>
</dbReference>
<dbReference type="Gene3D" id="3.10.100.10">
    <property type="entry name" value="Mannose-Binding Protein A, subunit A"/>
    <property type="match status" value="1"/>
</dbReference>
<keyword evidence="5" id="KW-0325">Glycoprotein</keyword>
<comment type="caution">
    <text evidence="6">Lacks conserved residue(s) required for the propagation of feature annotation.</text>
</comment>
<keyword evidence="1 6" id="KW-0245">EGF-like domain</keyword>
<dbReference type="PROSITE" id="PS50041">
    <property type="entry name" value="C_TYPE_LECTIN_2"/>
    <property type="match status" value="1"/>
</dbReference>
<dbReference type="PROSITE" id="PS00022">
    <property type="entry name" value="EGF_1"/>
    <property type="match status" value="1"/>
</dbReference>
<feature type="domain" description="C-type lectin" evidence="8">
    <location>
        <begin position="94"/>
        <end position="216"/>
    </location>
</feature>
<dbReference type="InParanoid" id="A0A7M7T2T5"/>
<sequence length="226" mass="25700">MDICPYGISEYTGESVKFVPKYLTRDHPEYDARTPKEARDKMNLYCAHPACYSHPCLNGATCVEELDGYSCSCLGGYIGIHCEQLVCPVGWVYGHTKCFLIVNSLPDAAWTTARDYCNGLDAVTMGNGEMVEPSLLFIENVEEYDLLKPHLNELRSWINCKYVNTWKCYTDRAGTKSDYRNWAPNLPRTSNKYKCAMLWTDNGSMHNRVCTHQDAYQPSTVCQVNL</sequence>
<accession>A0A7M7T2T5</accession>
<evidence type="ECO:0000259" key="8">
    <source>
        <dbReference type="PROSITE" id="PS50041"/>
    </source>
</evidence>
<evidence type="ECO:0000256" key="2">
    <source>
        <dbReference type="ARBA" id="ARBA00022729"/>
    </source>
</evidence>
<dbReference type="KEGG" id="spu:115927709"/>
<keyword evidence="3" id="KW-0677">Repeat</keyword>
<evidence type="ECO:0000256" key="6">
    <source>
        <dbReference type="PROSITE-ProRule" id="PRU00076"/>
    </source>
</evidence>
<evidence type="ECO:0000259" key="7">
    <source>
        <dbReference type="PROSITE" id="PS50026"/>
    </source>
</evidence>
<dbReference type="CDD" id="cd00037">
    <property type="entry name" value="CLECT"/>
    <property type="match status" value="1"/>
</dbReference>
<dbReference type="GO" id="GO:0005509">
    <property type="term" value="F:calcium ion binding"/>
    <property type="evidence" value="ECO:0007669"/>
    <property type="project" value="InterPro"/>
</dbReference>
<reference evidence="10" key="1">
    <citation type="submission" date="2015-02" db="EMBL/GenBank/DDBJ databases">
        <title>Genome sequencing for Strongylocentrotus purpuratus.</title>
        <authorList>
            <person name="Murali S."/>
            <person name="Liu Y."/>
            <person name="Vee V."/>
            <person name="English A."/>
            <person name="Wang M."/>
            <person name="Skinner E."/>
            <person name="Han Y."/>
            <person name="Muzny D.M."/>
            <person name="Worley K.C."/>
            <person name="Gibbs R.A."/>
        </authorList>
    </citation>
    <scope>NUCLEOTIDE SEQUENCE</scope>
</reference>
<name>A0A7M7T2T5_STRPU</name>
<dbReference type="PROSITE" id="PS50026">
    <property type="entry name" value="EGF_3"/>
    <property type="match status" value="1"/>
</dbReference>
<proteinExistence type="predicted"/>
<evidence type="ECO:0000256" key="3">
    <source>
        <dbReference type="ARBA" id="ARBA00022737"/>
    </source>
</evidence>
<reference evidence="9" key="2">
    <citation type="submission" date="2021-01" db="UniProtKB">
        <authorList>
            <consortium name="EnsemblMetazoa"/>
        </authorList>
    </citation>
    <scope>IDENTIFICATION</scope>
</reference>
<feature type="domain" description="EGF-like" evidence="7">
    <location>
        <begin position="47"/>
        <end position="83"/>
    </location>
</feature>
<dbReference type="InterPro" id="IPR016186">
    <property type="entry name" value="C-type_lectin-like/link_sf"/>
</dbReference>
<evidence type="ECO:0000256" key="1">
    <source>
        <dbReference type="ARBA" id="ARBA00022536"/>
    </source>
</evidence>
<dbReference type="SMART" id="SM00034">
    <property type="entry name" value="CLECT"/>
    <property type="match status" value="1"/>
</dbReference>
<dbReference type="RefSeq" id="XP_030849751.1">
    <property type="nucleotide sequence ID" value="XM_030993891.1"/>
</dbReference>
<dbReference type="SMART" id="SM00181">
    <property type="entry name" value="EGF"/>
    <property type="match status" value="1"/>
</dbReference>
<feature type="disulfide bond" evidence="6">
    <location>
        <begin position="73"/>
        <end position="82"/>
    </location>
</feature>
<dbReference type="InterPro" id="IPR001881">
    <property type="entry name" value="EGF-like_Ca-bd_dom"/>
</dbReference>
<organism evidence="9 10">
    <name type="scientific">Strongylocentrotus purpuratus</name>
    <name type="common">Purple sea urchin</name>
    <dbReference type="NCBI Taxonomy" id="7668"/>
    <lineage>
        <taxon>Eukaryota</taxon>
        <taxon>Metazoa</taxon>
        <taxon>Echinodermata</taxon>
        <taxon>Eleutherozoa</taxon>
        <taxon>Echinozoa</taxon>
        <taxon>Echinoidea</taxon>
        <taxon>Euechinoidea</taxon>
        <taxon>Echinacea</taxon>
        <taxon>Camarodonta</taxon>
        <taxon>Echinidea</taxon>
        <taxon>Strongylocentrotidae</taxon>
        <taxon>Strongylocentrotus</taxon>
    </lineage>
</organism>
<dbReference type="SUPFAM" id="SSF56436">
    <property type="entry name" value="C-type lectin-like"/>
    <property type="match status" value="1"/>
</dbReference>
<keyword evidence="2" id="KW-0732">Signal</keyword>
<dbReference type="GeneID" id="115927709"/>
<dbReference type="Gene3D" id="2.10.25.10">
    <property type="entry name" value="Laminin"/>
    <property type="match status" value="1"/>
</dbReference>
<evidence type="ECO:0000256" key="5">
    <source>
        <dbReference type="ARBA" id="ARBA00023180"/>
    </source>
</evidence>
<dbReference type="PROSITE" id="PS01186">
    <property type="entry name" value="EGF_2"/>
    <property type="match status" value="1"/>
</dbReference>
<dbReference type="FunFam" id="2.10.25.10:FF:000123">
    <property type="entry name" value="Crumbs homolog 1 (Drosophila)"/>
    <property type="match status" value="1"/>
</dbReference>
<dbReference type="AlphaFoldDB" id="A0A7M7T2T5"/>
<evidence type="ECO:0000313" key="9">
    <source>
        <dbReference type="EnsemblMetazoa" id="XP_030849751"/>
    </source>
</evidence>
<dbReference type="Pfam" id="PF00008">
    <property type="entry name" value="EGF"/>
    <property type="match status" value="1"/>
</dbReference>
<dbReference type="InterPro" id="IPR001304">
    <property type="entry name" value="C-type_lectin-like"/>
</dbReference>
<evidence type="ECO:0000313" key="10">
    <source>
        <dbReference type="Proteomes" id="UP000007110"/>
    </source>
</evidence>
<dbReference type="InterPro" id="IPR000742">
    <property type="entry name" value="EGF"/>
</dbReference>
<dbReference type="OrthoDB" id="7726766at2759"/>
<dbReference type="SUPFAM" id="SSF57196">
    <property type="entry name" value="EGF/Laminin"/>
    <property type="match status" value="1"/>
</dbReference>
<dbReference type="SMART" id="SM00179">
    <property type="entry name" value="EGF_CA"/>
    <property type="match status" value="1"/>
</dbReference>
<dbReference type="CDD" id="cd00054">
    <property type="entry name" value="EGF_CA"/>
    <property type="match status" value="1"/>
</dbReference>
<dbReference type="EnsemblMetazoa" id="XM_030993891">
    <property type="protein sequence ID" value="XP_030849751"/>
    <property type="gene ID" value="LOC115927709"/>
</dbReference>
<keyword evidence="10" id="KW-1185">Reference proteome</keyword>